<dbReference type="HOGENOM" id="CLU_112343_2_2_10"/>
<keyword evidence="7 17" id="KW-0547">Nucleotide-binding</keyword>
<feature type="binding site" evidence="17">
    <location>
        <position position="73"/>
    </location>
    <ligand>
        <name>ATP</name>
        <dbReference type="ChEBI" id="CHEBI:30616"/>
    </ligand>
</feature>
<evidence type="ECO:0000256" key="7">
    <source>
        <dbReference type="ARBA" id="ARBA00022741"/>
    </source>
</evidence>
<keyword evidence="8 20" id="KW-0418">Kinase</keyword>
<dbReference type="RefSeq" id="WP_014200478.1">
    <property type="nucleotide sequence ID" value="NC_016599.1"/>
</dbReference>
<dbReference type="AlphaFoldDB" id="G8R5W9"/>
<evidence type="ECO:0000256" key="18">
    <source>
        <dbReference type="PIRSR" id="PIRSR600829-4"/>
    </source>
</evidence>
<evidence type="ECO:0000256" key="1">
    <source>
        <dbReference type="ARBA" id="ARBA00004651"/>
    </source>
</evidence>
<accession>G8R5W9</accession>
<comment type="subcellular location">
    <subcellularLocation>
        <location evidence="1">Cell membrane</location>
        <topology evidence="1">Multi-pass membrane protein</topology>
    </subcellularLocation>
</comment>
<keyword evidence="21" id="KW-1185">Reference proteome</keyword>
<keyword evidence="18" id="KW-0479">Metal-binding</keyword>
<keyword evidence="5" id="KW-0808">Transferase</keyword>
<comment type="similarity">
    <text evidence="2">Belongs to the bacterial diacylglycerol kinase family.</text>
</comment>
<keyword evidence="18" id="KW-0460">Magnesium</keyword>
<dbReference type="EMBL" id="CP003156">
    <property type="protein sequence ID" value="AEV31117.1"/>
    <property type="molecule type" value="Genomic_DNA"/>
</dbReference>
<feature type="binding site" evidence="17">
    <location>
        <position position="25"/>
    </location>
    <ligand>
        <name>ATP</name>
        <dbReference type="ChEBI" id="CHEBI:30616"/>
    </ligand>
</feature>
<evidence type="ECO:0000256" key="13">
    <source>
        <dbReference type="ARBA" id="ARBA00023209"/>
    </source>
</evidence>
<dbReference type="Pfam" id="PF01219">
    <property type="entry name" value="DAGK_prokar"/>
    <property type="match status" value="1"/>
</dbReference>
<evidence type="ECO:0000256" key="14">
    <source>
        <dbReference type="ARBA" id="ARBA00023264"/>
    </source>
</evidence>
<dbReference type="CDD" id="cd14265">
    <property type="entry name" value="UDPK_IM_like"/>
    <property type="match status" value="1"/>
</dbReference>
<keyword evidence="6 19" id="KW-0812">Transmembrane</keyword>
<evidence type="ECO:0000256" key="3">
    <source>
        <dbReference type="ARBA" id="ARBA00022475"/>
    </source>
</evidence>
<dbReference type="PANTHER" id="PTHR34299:SF1">
    <property type="entry name" value="DIACYLGLYCEROL KINASE"/>
    <property type="match status" value="1"/>
</dbReference>
<evidence type="ECO:0000256" key="19">
    <source>
        <dbReference type="SAM" id="Phobius"/>
    </source>
</evidence>
<keyword evidence="13" id="KW-0594">Phospholipid biosynthesis</keyword>
<evidence type="ECO:0000256" key="12">
    <source>
        <dbReference type="ARBA" id="ARBA00023136"/>
    </source>
</evidence>
<feature type="binding site" evidence="18">
    <location>
        <position position="25"/>
    </location>
    <ligand>
        <name>a divalent metal cation</name>
        <dbReference type="ChEBI" id="CHEBI:60240"/>
    </ligand>
</feature>
<evidence type="ECO:0000256" key="9">
    <source>
        <dbReference type="ARBA" id="ARBA00022840"/>
    </source>
</evidence>
<evidence type="ECO:0000256" key="15">
    <source>
        <dbReference type="PIRSR" id="PIRSR600829-1"/>
    </source>
</evidence>
<feature type="transmembrane region" description="Helical" evidence="19">
    <location>
        <begin position="53"/>
        <end position="72"/>
    </location>
</feature>
<evidence type="ECO:0000256" key="10">
    <source>
        <dbReference type="ARBA" id="ARBA00022989"/>
    </source>
</evidence>
<keyword evidence="11" id="KW-0443">Lipid metabolism</keyword>
<feature type="transmembrane region" description="Helical" evidence="19">
    <location>
        <begin position="93"/>
        <end position="114"/>
    </location>
</feature>
<dbReference type="GO" id="GO:0005886">
    <property type="term" value="C:plasma membrane"/>
    <property type="evidence" value="ECO:0007669"/>
    <property type="project" value="UniProtKB-SubCell"/>
</dbReference>
<evidence type="ECO:0000313" key="20">
    <source>
        <dbReference type="EMBL" id="AEV31117.1"/>
    </source>
</evidence>
<feature type="active site" description="Proton acceptor" evidence="15">
    <location>
        <position position="66"/>
    </location>
</feature>
<dbReference type="PANTHER" id="PTHR34299">
    <property type="entry name" value="DIACYLGLYCEROL KINASE"/>
    <property type="match status" value="1"/>
</dbReference>
<evidence type="ECO:0000256" key="4">
    <source>
        <dbReference type="ARBA" id="ARBA00022516"/>
    </source>
</evidence>
<reference evidence="20 21" key="1">
    <citation type="journal article" date="2012" name="Stand. Genomic Sci.">
        <title>Genome sequence of the orange-pigmented seawater bacterium Owenweeksia hongkongensis type strain (UST20020801(T)).</title>
        <authorList>
            <person name="Riedel T."/>
            <person name="Held B."/>
            <person name="Nolan M."/>
            <person name="Lucas S."/>
            <person name="Lapidus A."/>
            <person name="Tice H."/>
            <person name="Del Rio T.G."/>
            <person name="Cheng J.F."/>
            <person name="Han C."/>
            <person name="Tapia R."/>
            <person name="Goodwin L.A."/>
            <person name="Pitluck S."/>
            <person name="Liolios K."/>
            <person name="Mavromatis K."/>
            <person name="Pagani I."/>
            <person name="Ivanova N."/>
            <person name="Mikhailova N."/>
            <person name="Pati A."/>
            <person name="Chen A."/>
            <person name="Palaniappan K."/>
            <person name="Rohde M."/>
            <person name="Tindall B.J."/>
            <person name="Detter J.C."/>
            <person name="Goker M."/>
            <person name="Woyke T."/>
            <person name="Bristow J."/>
            <person name="Eisen J.A."/>
            <person name="Markowitz V."/>
            <person name="Hugenholtz P."/>
            <person name="Klenk H.P."/>
            <person name="Kyrpides N.C."/>
        </authorList>
    </citation>
    <scope>NUCLEOTIDE SEQUENCE</scope>
    <source>
        <strain evidence="21">DSM 17368 / JCM 12287 / NRRL B-23963</strain>
    </source>
</reference>
<keyword evidence="14" id="KW-1208">Phospholipid metabolism</keyword>
<dbReference type="eggNOG" id="COG0818">
    <property type="taxonomic scope" value="Bacteria"/>
</dbReference>
<keyword evidence="4" id="KW-0444">Lipid biosynthesis</keyword>
<evidence type="ECO:0000256" key="5">
    <source>
        <dbReference type="ARBA" id="ARBA00022679"/>
    </source>
</evidence>
<sequence length="122" mass="13173">MNYLKKRKSAFGYALKGLKAFFRDEDHPKFHAIAGILAVILGFSFNLNSIEWIAVIFCVALVLSFEAINSALEQLTDIASPSYLESAGKVKDIAAGAVLISSVAAGIIGLIIFVPKFLEILP</sequence>
<gene>
    <name evidence="20" type="ordered locus">Oweho_0095</name>
</gene>
<feature type="binding site" evidence="17">
    <location>
        <begin position="91"/>
        <end position="92"/>
    </location>
    <ligand>
        <name>ATP</name>
        <dbReference type="ChEBI" id="CHEBI:30616"/>
    </ligand>
</feature>
<name>G8R5W9_OWEHD</name>
<organism evidence="20 21">
    <name type="scientific">Owenweeksia hongkongensis (strain DSM 17368 / CIP 108786 / JCM 12287 / NRRL B-23963 / UST20020801)</name>
    <dbReference type="NCBI Taxonomy" id="926562"/>
    <lineage>
        <taxon>Bacteria</taxon>
        <taxon>Pseudomonadati</taxon>
        <taxon>Bacteroidota</taxon>
        <taxon>Flavobacteriia</taxon>
        <taxon>Flavobacteriales</taxon>
        <taxon>Owenweeksiaceae</taxon>
        <taxon>Owenweeksia</taxon>
    </lineage>
</organism>
<feature type="transmembrane region" description="Helical" evidence="19">
    <location>
        <begin position="30"/>
        <end position="47"/>
    </location>
</feature>
<comment type="cofactor">
    <cofactor evidence="18">
        <name>Mg(2+)</name>
        <dbReference type="ChEBI" id="CHEBI:18420"/>
    </cofactor>
    <text evidence="18">Mn(2+), Zn(2+), Cd(2+) and Co(2+) support activity to lesser extents.</text>
</comment>
<keyword evidence="9 17" id="KW-0067">ATP-binding</keyword>
<evidence type="ECO:0000256" key="11">
    <source>
        <dbReference type="ARBA" id="ARBA00023098"/>
    </source>
</evidence>
<keyword evidence="10 19" id="KW-1133">Transmembrane helix</keyword>
<dbReference type="KEGG" id="oho:Oweho_0095"/>
<dbReference type="Proteomes" id="UP000005631">
    <property type="component" value="Chromosome"/>
</dbReference>
<protein>
    <submittedName>
        <fullName evidence="20">Diacylglycerol kinase</fullName>
    </submittedName>
</protein>
<evidence type="ECO:0000256" key="6">
    <source>
        <dbReference type="ARBA" id="ARBA00022692"/>
    </source>
</evidence>
<dbReference type="GO" id="GO:0046872">
    <property type="term" value="F:metal ion binding"/>
    <property type="evidence" value="ECO:0007669"/>
    <property type="project" value="UniProtKB-KW"/>
</dbReference>
<feature type="binding site" evidence="17">
    <location>
        <position position="13"/>
    </location>
    <ligand>
        <name>ATP</name>
        <dbReference type="ChEBI" id="CHEBI:30616"/>
    </ligand>
</feature>
<dbReference type="OrthoDB" id="1493837at2"/>
<feature type="binding site" evidence="16">
    <location>
        <position position="66"/>
    </location>
    <ligand>
        <name>substrate</name>
    </ligand>
</feature>
<evidence type="ECO:0000313" key="21">
    <source>
        <dbReference type="Proteomes" id="UP000005631"/>
    </source>
</evidence>
<keyword evidence="3" id="KW-1003">Cell membrane</keyword>
<dbReference type="GO" id="GO:0016301">
    <property type="term" value="F:kinase activity"/>
    <property type="evidence" value="ECO:0007669"/>
    <property type="project" value="UniProtKB-KW"/>
</dbReference>
<proteinExistence type="inferred from homology"/>
<evidence type="ECO:0000256" key="8">
    <source>
        <dbReference type="ARBA" id="ARBA00022777"/>
    </source>
</evidence>
<dbReference type="Gene3D" id="1.10.287.3610">
    <property type="match status" value="1"/>
</dbReference>
<dbReference type="GO" id="GO:0005524">
    <property type="term" value="F:ATP binding"/>
    <property type="evidence" value="ECO:0007669"/>
    <property type="project" value="UniProtKB-KW"/>
</dbReference>
<feature type="binding site" evidence="18">
    <location>
        <position position="73"/>
    </location>
    <ligand>
        <name>a divalent metal cation</name>
        <dbReference type="ChEBI" id="CHEBI:60240"/>
    </ligand>
</feature>
<dbReference type="GO" id="GO:0008654">
    <property type="term" value="P:phospholipid biosynthetic process"/>
    <property type="evidence" value="ECO:0007669"/>
    <property type="project" value="UniProtKB-KW"/>
</dbReference>
<keyword evidence="12 19" id="KW-0472">Membrane</keyword>
<dbReference type="InterPro" id="IPR036945">
    <property type="entry name" value="DAGK_sf"/>
</dbReference>
<evidence type="ECO:0000256" key="17">
    <source>
        <dbReference type="PIRSR" id="PIRSR600829-3"/>
    </source>
</evidence>
<dbReference type="STRING" id="926562.Oweho_0095"/>
<evidence type="ECO:0000256" key="16">
    <source>
        <dbReference type="PIRSR" id="PIRSR600829-2"/>
    </source>
</evidence>
<dbReference type="InterPro" id="IPR000829">
    <property type="entry name" value="DAGK"/>
</dbReference>
<dbReference type="InterPro" id="IPR033717">
    <property type="entry name" value="UDPK"/>
</dbReference>
<evidence type="ECO:0000256" key="2">
    <source>
        <dbReference type="ARBA" id="ARBA00005967"/>
    </source>
</evidence>